<protein>
    <submittedName>
        <fullName evidence="2">Uncharacterized protein</fullName>
    </submittedName>
</protein>
<gene>
    <name evidence="2" type="ORF">O181_062840</name>
</gene>
<dbReference type="EMBL" id="AVOT02030048">
    <property type="protein sequence ID" value="MBW0523125.1"/>
    <property type="molecule type" value="Genomic_DNA"/>
</dbReference>
<reference evidence="2" key="1">
    <citation type="submission" date="2021-03" db="EMBL/GenBank/DDBJ databases">
        <title>Draft genome sequence of rust myrtle Austropuccinia psidii MF-1, a brazilian biotype.</title>
        <authorList>
            <person name="Quecine M.C."/>
            <person name="Pachon D.M.R."/>
            <person name="Bonatelli M.L."/>
            <person name="Correr F.H."/>
            <person name="Franceschini L.M."/>
            <person name="Leite T.F."/>
            <person name="Margarido G.R.A."/>
            <person name="Almeida C.A."/>
            <person name="Ferrarezi J.A."/>
            <person name="Labate C.A."/>
        </authorList>
    </citation>
    <scope>NUCLEOTIDE SEQUENCE</scope>
    <source>
        <strain evidence="2">MF-1</strain>
    </source>
</reference>
<feature type="region of interest" description="Disordered" evidence="1">
    <location>
        <begin position="1"/>
        <end position="32"/>
    </location>
</feature>
<feature type="compositionally biased region" description="Polar residues" evidence="1">
    <location>
        <begin position="12"/>
        <end position="22"/>
    </location>
</feature>
<organism evidence="2 3">
    <name type="scientific">Austropuccinia psidii MF-1</name>
    <dbReference type="NCBI Taxonomy" id="1389203"/>
    <lineage>
        <taxon>Eukaryota</taxon>
        <taxon>Fungi</taxon>
        <taxon>Dikarya</taxon>
        <taxon>Basidiomycota</taxon>
        <taxon>Pucciniomycotina</taxon>
        <taxon>Pucciniomycetes</taxon>
        <taxon>Pucciniales</taxon>
        <taxon>Sphaerophragmiaceae</taxon>
        <taxon>Austropuccinia</taxon>
    </lineage>
</organism>
<sequence>MPVQHSPPARQMRSQARTQAVITPTPRAPLDHNPEVIQLRTQFGRRSTIQEGRMRAKKIKFLLRGNGKEEEGNSVKEEESYGNEGFPAAVVESQVTGGPTLAQYNKPVSHKSELSLLEILQQMTQIMTNLQSDSSSE</sequence>
<dbReference type="Proteomes" id="UP000765509">
    <property type="component" value="Unassembled WGS sequence"/>
</dbReference>
<comment type="caution">
    <text evidence="2">The sequence shown here is derived from an EMBL/GenBank/DDBJ whole genome shotgun (WGS) entry which is preliminary data.</text>
</comment>
<evidence type="ECO:0000313" key="3">
    <source>
        <dbReference type="Proteomes" id="UP000765509"/>
    </source>
</evidence>
<accession>A0A9Q3EHQ0</accession>
<proteinExistence type="predicted"/>
<name>A0A9Q3EHQ0_9BASI</name>
<evidence type="ECO:0000256" key="1">
    <source>
        <dbReference type="SAM" id="MobiDB-lite"/>
    </source>
</evidence>
<dbReference type="AlphaFoldDB" id="A0A9Q3EHQ0"/>
<keyword evidence="3" id="KW-1185">Reference proteome</keyword>
<evidence type="ECO:0000313" key="2">
    <source>
        <dbReference type="EMBL" id="MBW0523125.1"/>
    </source>
</evidence>